<dbReference type="InterPro" id="IPR002052">
    <property type="entry name" value="DNA_methylase_N6_adenine_CS"/>
</dbReference>
<evidence type="ECO:0000259" key="8">
    <source>
        <dbReference type="Pfam" id="PF07669"/>
    </source>
</evidence>
<feature type="domain" description="Type II methyltransferase M.TaqI-like" evidence="8">
    <location>
        <begin position="76"/>
        <end position="201"/>
    </location>
</feature>
<name>A0A139PGB2_STROR</name>
<dbReference type="GO" id="GO:0009307">
    <property type="term" value="P:DNA restriction-modification system"/>
    <property type="evidence" value="ECO:0007669"/>
    <property type="project" value="UniProtKB-KW"/>
</dbReference>
<dbReference type="AlphaFoldDB" id="A0A139PGB2"/>
<evidence type="ECO:0000313" key="9">
    <source>
        <dbReference type="EMBL" id="KXT88313.1"/>
    </source>
</evidence>
<protein>
    <recommendedName>
        <fullName evidence="1">site-specific DNA-methyltransferase (adenine-specific)</fullName>
        <ecNumber evidence="1">2.1.1.72</ecNumber>
    </recommendedName>
</protein>
<comment type="catalytic activity">
    <reaction evidence="7">
        <text>a 2'-deoxyadenosine in DNA + S-adenosyl-L-methionine = an N(6)-methyl-2'-deoxyadenosine in DNA + S-adenosyl-L-homocysteine + H(+)</text>
        <dbReference type="Rhea" id="RHEA:15197"/>
        <dbReference type="Rhea" id="RHEA-COMP:12418"/>
        <dbReference type="Rhea" id="RHEA-COMP:12419"/>
        <dbReference type="ChEBI" id="CHEBI:15378"/>
        <dbReference type="ChEBI" id="CHEBI:57856"/>
        <dbReference type="ChEBI" id="CHEBI:59789"/>
        <dbReference type="ChEBI" id="CHEBI:90615"/>
        <dbReference type="ChEBI" id="CHEBI:90616"/>
        <dbReference type="EC" id="2.1.1.72"/>
    </reaction>
</comment>
<dbReference type="RefSeq" id="WP_241733938.1">
    <property type="nucleotide sequence ID" value="NZ_KQ969550.1"/>
</dbReference>
<dbReference type="PANTHER" id="PTHR33841:SF6">
    <property type="entry name" value="TYPE II METHYLTRANSFERASE M.HINDII"/>
    <property type="match status" value="1"/>
</dbReference>
<keyword evidence="5" id="KW-0680">Restriction system</keyword>
<dbReference type="Gene3D" id="3.40.50.150">
    <property type="entry name" value="Vaccinia Virus protein VP39"/>
    <property type="match status" value="1"/>
</dbReference>
<organism evidence="9 10">
    <name type="scientific">Streptococcus oralis</name>
    <dbReference type="NCBI Taxonomy" id="1303"/>
    <lineage>
        <taxon>Bacteria</taxon>
        <taxon>Bacillati</taxon>
        <taxon>Bacillota</taxon>
        <taxon>Bacilli</taxon>
        <taxon>Lactobacillales</taxon>
        <taxon>Streptococcaceae</taxon>
        <taxon>Streptococcus</taxon>
    </lineage>
</organism>
<dbReference type="PRINTS" id="PR00507">
    <property type="entry name" value="N12N6MTFRASE"/>
</dbReference>
<accession>A0A139PGB2</accession>
<dbReference type="GO" id="GO:0003677">
    <property type="term" value="F:DNA binding"/>
    <property type="evidence" value="ECO:0007669"/>
    <property type="project" value="UniProtKB-KW"/>
</dbReference>
<dbReference type="SUPFAM" id="SSF53335">
    <property type="entry name" value="S-adenosyl-L-methionine-dependent methyltransferases"/>
    <property type="match status" value="1"/>
</dbReference>
<evidence type="ECO:0000256" key="3">
    <source>
        <dbReference type="ARBA" id="ARBA00022679"/>
    </source>
</evidence>
<dbReference type="InterPro" id="IPR029063">
    <property type="entry name" value="SAM-dependent_MTases_sf"/>
</dbReference>
<evidence type="ECO:0000256" key="6">
    <source>
        <dbReference type="ARBA" id="ARBA00023125"/>
    </source>
</evidence>
<dbReference type="InterPro" id="IPR011639">
    <property type="entry name" value="MethylTrfase_TaqI-like_dom"/>
</dbReference>
<dbReference type="EMBL" id="LQOB01000011">
    <property type="protein sequence ID" value="KXT88313.1"/>
    <property type="molecule type" value="Genomic_DNA"/>
</dbReference>
<comment type="caution">
    <text evidence="9">The sequence shown here is derived from an EMBL/GenBank/DDBJ whole genome shotgun (WGS) entry which is preliminary data.</text>
</comment>
<keyword evidence="6" id="KW-0238">DNA-binding</keyword>
<gene>
    <name evidence="9" type="ORF">SORDD16_00106</name>
</gene>
<dbReference type="Pfam" id="PF07669">
    <property type="entry name" value="Eco57I"/>
    <property type="match status" value="1"/>
</dbReference>
<evidence type="ECO:0000256" key="7">
    <source>
        <dbReference type="ARBA" id="ARBA00047942"/>
    </source>
</evidence>
<evidence type="ECO:0000313" key="10">
    <source>
        <dbReference type="Proteomes" id="UP000072653"/>
    </source>
</evidence>
<proteinExistence type="predicted"/>
<sequence>MEKFQVFTPEKYVHFMLDKVEYDGKNILKKYFLENSVGEGNILCVAIKRYIEVALKHRYSTSSIKSDLEKYFVAFEIDPQLKENCLRNLDNIALEYGIREVNWQILSDDYLRYNLKMRFDFIVGNPPYITYQELNTMDRSFLKNNFTSCKKGKFDYCYAFIEKSLLDLKKTTGKMCYLIPNSIFKNVFAENLREILKKILYN</sequence>
<keyword evidence="4" id="KW-0949">S-adenosyl-L-methionine</keyword>
<evidence type="ECO:0000256" key="4">
    <source>
        <dbReference type="ARBA" id="ARBA00022691"/>
    </source>
</evidence>
<dbReference type="PANTHER" id="PTHR33841">
    <property type="entry name" value="DNA METHYLTRANSFERASE YEEA-RELATED"/>
    <property type="match status" value="1"/>
</dbReference>
<evidence type="ECO:0000256" key="5">
    <source>
        <dbReference type="ARBA" id="ARBA00022747"/>
    </source>
</evidence>
<keyword evidence="2" id="KW-0489">Methyltransferase</keyword>
<reference evidence="9 10" key="1">
    <citation type="submission" date="2016-01" db="EMBL/GenBank/DDBJ databases">
        <title>Highly variable Streptococcus oralis are common among viridans streptococci isolated from primates.</title>
        <authorList>
            <person name="Denapaite D."/>
            <person name="Rieger M."/>
            <person name="Koendgen S."/>
            <person name="Brueckner R."/>
            <person name="Ochigava I."/>
            <person name="Kappeler P."/>
            <person name="Maetz-Rensing K."/>
            <person name="Leendertz F."/>
            <person name="Hakenbeck R."/>
        </authorList>
    </citation>
    <scope>NUCLEOTIDE SEQUENCE [LARGE SCALE GENOMIC DNA]</scope>
    <source>
        <strain evidence="9 10">DD16</strain>
    </source>
</reference>
<keyword evidence="3" id="KW-0808">Transferase</keyword>
<dbReference type="Proteomes" id="UP000072653">
    <property type="component" value="Unassembled WGS sequence"/>
</dbReference>
<dbReference type="InterPro" id="IPR050953">
    <property type="entry name" value="N4_N6_ade-DNA_methylase"/>
</dbReference>
<dbReference type="PROSITE" id="PS00092">
    <property type="entry name" value="N6_MTASE"/>
    <property type="match status" value="1"/>
</dbReference>
<evidence type="ECO:0000256" key="1">
    <source>
        <dbReference type="ARBA" id="ARBA00011900"/>
    </source>
</evidence>
<dbReference type="PATRIC" id="fig|1303.79.peg.119"/>
<evidence type="ECO:0000256" key="2">
    <source>
        <dbReference type="ARBA" id="ARBA00022603"/>
    </source>
</evidence>
<dbReference type="EC" id="2.1.1.72" evidence="1"/>
<dbReference type="GO" id="GO:0009007">
    <property type="term" value="F:site-specific DNA-methyltransferase (adenine-specific) activity"/>
    <property type="evidence" value="ECO:0007669"/>
    <property type="project" value="UniProtKB-EC"/>
</dbReference>
<dbReference type="GO" id="GO:0032259">
    <property type="term" value="P:methylation"/>
    <property type="evidence" value="ECO:0007669"/>
    <property type="project" value="UniProtKB-KW"/>
</dbReference>